<name>A0A0G0SZ30_9BACT</name>
<organism evidence="2 3">
    <name type="scientific">Candidatus Nomurabacteria bacterium GW2011_GWB1_40_7</name>
    <dbReference type="NCBI Taxonomy" id="1618744"/>
    <lineage>
        <taxon>Bacteria</taxon>
        <taxon>Candidatus Nomuraibacteriota</taxon>
    </lineage>
</organism>
<reference evidence="2 3" key="1">
    <citation type="journal article" date="2015" name="Nature">
        <title>rRNA introns, odd ribosomes, and small enigmatic genomes across a large radiation of phyla.</title>
        <authorList>
            <person name="Brown C.T."/>
            <person name="Hug L.A."/>
            <person name="Thomas B.C."/>
            <person name="Sharon I."/>
            <person name="Castelle C.J."/>
            <person name="Singh A."/>
            <person name="Wilkins M.J."/>
            <person name="Williams K.H."/>
            <person name="Banfield J.F."/>
        </authorList>
    </citation>
    <scope>NUCLEOTIDE SEQUENCE [LARGE SCALE GENOMIC DNA]</scope>
</reference>
<evidence type="ECO:0000313" key="3">
    <source>
        <dbReference type="Proteomes" id="UP000034452"/>
    </source>
</evidence>
<accession>A0A0G0SZ30</accession>
<dbReference type="EMBL" id="LBZL01000014">
    <property type="protein sequence ID" value="KKR70078.1"/>
    <property type="molecule type" value="Genomic_DNA"/>
</dbReference>
<protein>
    <submittedName>
        <fullName evidence="2">Uncharacterized protein</fullName>
    </submittedName>
</protein>
<dbReference type="AlphaFoldDB" id="A0A0G0SZ30"/>
<dbReference type="Proteomes" id="UP000034452">
    <property type="component" value="Unassembled WGS sequence"/>
</dbReference>
<gene>
    <name evidence="2" type="ORF">UU13_C0014G0004</name>
</gene>
<feature type="coiled-coil region" evidence="1">
    <location>
        <begin position="26"/>
        <end position="53"/>
    </location>
</feature>
<evidence type="ECO:0000256" key="1">
    <source>
        <dbReference type="SAM" id="Coils"/>
    </source>
</evidence>
<evidence type="ECO:0000313" key="2">
    <source>
        <dbReference type="EMBL" id="KKR70078.1"/>
    </source>
</evidence>
<keyword evidence="1" id="KW-0175">Coiled coil</keyword>
<proteinExistence type="predicted"/>
<comment type="caution">
    <text evidence="2">The sequence shown here is derived from an EMBL/GenBank/DDBJ whole genome shotgun (WGS) entry which is preliminary data.</text>
</comment>
<sequence length="77" mass="8805">MTPDKKMPEKPPEKDMSKNALVQGIQAIMAERKISLEEAIEEARKEIEQSRSYSPGYPQQLELLNAAVEYLKSLEQK</sequence>